<name>A0A6B8KIN4_9HYPH</name>
<gene>
    <name evidence="1" type="ORF">H2LOC_012105</name>
</gene>
<dbReference type="InterPro" id="IPR021473">
    <property type="entry name" value="DUF3126"/>
</dbReference>
<organism evidence="1 2">
    <name type="scientific">Methylocystis heyeri</name>
    <dbReference type="NCBI Taxonomy" id="391905"/>
    <lineage>
        <taxon>Bacteria</taxon>
        <taxon>Pseudomonadati</taxon>
        <taxon>Pseudomonadota</taxon>
        <taxon>Alphaproteobacteria</taxon>
        <taxon>Hyphomicrobiales</taxon>
        <taxon>Methylocystaceae</taxon>
        <taxon>Methylocystis</taxon>
    </lineage>
</organism>
<protein>
    <submittedName>
        <fullName evidence="1">DUF3126 family protein</fullName>
    </submittedName>
</protein>
<dbReference type="KEGG" id="mhey:H2LOC_012105"/>
<keyword evidence="2" id="KW-1185">Reference proteome</keyword>
<proteinExistence type="predicted"/>
<dbReference type="Pfam" id="PF11324">
    <property type="entry name" value="DUF3126"/>
    <property type="match status" value="2"/>
</dbReference>
<evidence type="ECO:0000313" key="1">
    <source>
        <dbReference type="EMBL" id="QGM46380.1"/>
    </source>
</evidence>
<evidence type="ECO:0000313" key="2">
    <source>
        <dbReference type="Proteomes" id="UP000309061"/>
    </source>
</evidence>
<dbReference type="OrthoDB" id="7632283at2"/>
<dbReference type="EMBL" id="CP046052">
    <property type="protein sequence ID" value="QGM46380.1"/>
    <property type="molecule type" value="Genomic_DNA"/>
</dbReference>
<dbReference type="Proteomes" id="UP000309061">
    <property type="component" value="Chromosome"/>
</dbReference>
<accession>A0A6B8KIN4</accession>
<dbReference type="RefSeq" id="WP_136496627.1">
    <property type="nucleotide sequence ID" value="NZ_CP046052.1"/>
</dbReference>
<reference evidence="1 2" key="1">
    <citation type="submission" date="2019-11" db="EMBL/GenBank/DDBJ databases">
        <title>The genome sequence of Methylocystis heyeri.</title>
        <authorList>
            <person name="Oshkin I.Y."/>
            <person name="Miroshnikov K."/>
            <person name="Dedysh S.N."/>
        </authorList>
    </citation>
    <scope>NUCLEOTIDE SEQUENCE [LARGE SCALE GENOMIC DNA]</scope>
    <source>
        <strain evidence="1 2">H2</strain>
    </source>
</reference>
<dbReference type="AlphaFoldDB" id="A0A6B8KIN4"/>
<sequence>MDKTELHKLQAFLRRSLGNDAIRVTPDRKNPDNAAVQLGERQIAAIEVDDEDGDRSFAFAMKIPVGREVLQSYLRKLFENDRLTIAPRGRKTDSVELNSGEDFLGIISADDAKGSSYTLQIAILDFDLDDY</sequence>